<sequence length="176" mass="19232">MLCEGALLVAAAQILSYVKFLELPNGGALTPAMFPVLLFAVRWGWKDGLLGGLVLGILQFMFDGGFALGWQSILGDYLLAFTALGLAGVFRGRRWGIFAGTVLGCAGRFLVHYVVGATIWAEYMPEEFLSMTMTSPWLYSLLYNGVYMLPNMVLALVIGALLYRPMGRYLTGADIE</sequence>
<keyword evidence="1" id="KW-1133">Transmembrane helix</keyword>
<protein>
    <submittedName>
        <fullName evidence="2">Energy-coupled thiamine transporter ThiT</fullName>
    </submittedName>
</protein>
<dbReference type="Proteomes" id="UP000660021">
    <property type="component" value="Unassembled WGS sequence"/>
</dbReference>
<feature type="transmembrane region" description="Helical" evidence="1">
    <location>
        <begin position="74"/>
        <end position="90"/>
    </location>
</feature>
<dbReference type="EMBL" id="JACOPR010000002">
    <property type="protein sequence ID" value="MBC5730102.1"/>
    <property type="molecule type" value="Genomic_DNA"/>
</dbReference>
<proteinExistence type="predicted"/>
<feature type="transmembrane region" description="Helical" evidence="1">
    <location>
        <begin position="141"/>
        <end position="163"/>
    </location>
</feature>
<feature type="transmembrane region" description="Helical" evidence="1">
    <location>
        <begin position="97"/>
        <end position="121"/>
    </location>
</feature>
<evidence type="ECO:0000313" key="3">
    <source>
        <dbReference type="Proteomes" id="UP000660021"/>
    </source>
</evidence>
<accession>A0ABR7HRE2</accession>
<gene>
    <name evidence="2" type="ORF">H8S34_04550</name>
</gene>
<reference evidence="2 3" key="1">
    <citation type="submission" date="2020-08" db="EMBL/GenBank/DDBJ databases">
        <title>Genome public.</title>
        <authorList>
            <person name="Liu C."/>
            <person name="Sun Q."/>
        </authorList>
    </citation>
    <scope>NUCLEOTIDE SEQUENCE [LARGE SCALE GENOMIC DNA]</scope>
    <source>
        <strain evidence="2 3">New-38</strain>
    </source>
</reference>
<name>A0ABR7HRE2_9FIRM</name>
<keyword evidence="1" id="KW-0812">Transmembrane</keyword>
<keyword evidence="1" id="KW-0472">Membrane</keyword>
<organism evidence="2 3">
    <name type="scientific">Pseudoflavonifractor hominis</name>
    <dbReference type="NCBI Taxonomy" id="2763059"/>
    <lineage>
        <taxon>Bacteria</taxon>
        <taxon>Bacillati</taxon>
        <taxon>Bacillota</taxon>
        <taxon>Clostridia</taxon>
        <taxon>Eubacteriales</taxon>
        <taxon>Oscillospiraceae</taxon>
        <taxon>Pseudoflavonifractor</taxon>
    </lineage>
</organism>
<evidence type="ECO:0000313" key="2">
    <source>
        <dbReference type="EMBL" id="MBC5730102.1"/>
    </source>
</evidence>
<keyword evidence="3" id="KW-1185">Reference proteome</keyword>
<dbReference type="InterPro" id="IPR012651">
    <property type="entry name" value="Thia_Transptr_ThiT"/>
</dbReference>
<evidence type="ECO:0000256" key="1">
    <source>
        <dbReference type="SAM" id="Phobius"/>
    </source>
</evidence>
<dbReference type="Gene3D" id="1.10.1760.20">
    <property type="match status" value="1"/>
</dbReference>
<dbReference type="Pfam" id="PF09515">
    <property type="entry name" value="Thia_YuaJ"/>
    <property type="match status" value="1"/>
</dbReference>
<feature type="transmembrane region" description="Helical" evidence="1">
    <location>
        <begin position="23"/>
        <end position="41"/>
    </location>
</feature>
<comment type="caution">
    <text evidence="2">The sequence shown here is derived from an EMBL/GenBank/DDBJ whole genome shotgun (WGS) entry which is preliminary data.</text>
</comment>